<dbReference type="KEGG" id="tva:4775906"/>
<sequence length="243" mass="28932">MSGEMCLPTLDFQDCRFLRNPEIKNLLVETINTELNEYFILFEIPETSILCSEIPFIISEKLTDPINVVVIFAYHRNPNAAIRGVVYFYLKVSSVENFGTLMDMFSTNRFSNCTQKIQIVKYFARAIHVYSFNDYLLLPVRYLYTYFKEIDQIRPRDKLFYSFKKVHLREEYFDLISLLSKNTDESETIQTFVQVCRGLETPTRIALSRFWERVCNYAKMVLISIKQKFTFHKNYKPFKDHND</sequence>
<dbReference type="Proteomes" id="UP000001542">
    <property type="component" value="Unassembled WGS sequence"/>
</dbReference>
<dbReference type="VEuPathDB" id="TrichDB:TVAGG3_0989180"/>
<name>A2DP36_TRIV3</name>
<evidence type="ECO:0000313" key="2">
    <source>
        <dbReference type="Proteomes" id="UP000001542"/>
    </source>
</evidence>
<gene>
    <name evidence="1" type="ORF">TVAG_011100</name>
</gene>
<proteinExistence type="predicted"/>
<dbReference type="VEuPathDB" id="TrichDB:TVAG_011100"/>
<dbReference type="EMBL" id="DS113225">
    <property type="protein sequence ID" value="EAY17885.1"/>
    <property type="molecule type" value="Genomic_DNA"/>
</dbReference>
<protein>
    <submittedName>
        <fullName evidence="1">Uncharacterized protein</fullName>
    </submittedName>
</protein>
<evidence type="ECO:0000313" key="1">
    <source>
        <dbReference type="EMBL" id="EAY17885.1"/>
    </source>
</evidence>
<reference evidence="1" key="2">
    <citation type="journal article" date="2007" name="Science">
        <title>Draft genome sequence of the sexually transmitted pathogen Trichomonas vaginalis.</title>
        <authorList>
            <person name="Carlton J.M."/>
            <person name="Hirt R.P."/>
            <person name="Silva J.C."/>
            <person name="Delcher A.L."/>
            <person name="Schatz M."/>
            <person name="Zhao Q."/>
            <person name="Wortman J.R."/>
            <person name="Bidwell S.L."/>
            <person name="Alsmark U.C.M."/>
            <person name="Besteiro S."/>
            <person name="Sicheritz-Ponten T."/>
            <person name="Noel C.J."/>
            <person name="Dacks J.B."/>
            <person name="Foster P.G."/>
            <person name="Simillion C."/>
            <person name="Van de Peer Y."/>
            <person name="Miranda-Saavedra D."/>
            <person name="Barton G.J."/>
            <person name="Westrop G.D."/>
            <person name="Mueller S."/>
            <person name="Dessi D."/>
            <person name="Fiori P.L."/>
            <person name="Ren Q."/>
            <person name="Paulsen I."/>
            <person name="Zhang H."/>
            <person name="Bastida-Corcuera F.D."/>
            <person name="Simoes-Barbosa A."/>
            <person name="Brown M.T."/>
            <person name="Hayes R.D."/>
            <person name="Mukherjee M."/>
            <person name="Okumura C.Y."/>
            <person name="Schneider R."/>
            <person name="Smith A.J."/>
            <person name="Vanacova S."/>
            <person name="Villalvazo M."/>
            <person name="Haas B.J."/>
            <person name="Pertea M."/>
            <person name="Feldblyum T.V."/>
            <person name="Utterback T.R."/>
            <person name="Shu C.L."/>
            <person name="Osoegawa K."/>
            <person name="de Jong P.J."/>
            <person name="Hrdy I."/>
            <person name="Horvathova L."/>
            <person name="Zubacova Z."/>
            <person name="Dolezal P."/>
            <person name="Malik S.B."/>
            <person name="Logsdon J.M. Jr."/>
            <person name="Henze K."/>
            <person name="Gupta A."/>
            <person name="Wang C.C."/>
            <person name="Dunne R.L."/>
            <person name="Upcroft J.A."/>
            <person name="Upcroft P."/>
            <person name="White O."/>
            <person name="Salzberg S.L."/>
            <person name="Tang P."/>
            <person name="Chiu C.-H."/>
            <person name="Lee Y.-S."/>
            <person name="Embley T.M."/>
            <person name="Coombs G.H."/>
            <person name="Mottram J.C."/>
            <person name="Tachezy J."/>
            <person name="Fraser-Liggett C.M."/>
            <person name="Johnson P.J."/>
        </authorList>
    </citation>
    <scope>NUCLEOTIDE SEQUENCE [LARGE SCALE GENOMIC DNA]</scope>
    <source>
        <strain evidence="1">G3</strain>
    </source>
</reference>
<dbReference type="InParanoid" id="A2DP36"/>
<dbReference type="AlphaFoldDB" id="A2DP36"/>
<organism evidence="1 2">
    <name type="scientific">Trichomonas vaginalis (strain ATCC PRA-98 / G3)</name>
    <dbReference type="NCBI Taxonomy" id="412133"/>
    <lineage>
        <taxon>Eukaryota</taxon>
        <taxon>Metamonada</taxon>
        <taxon>Parabasalia</taxon>
        <taxon>Trichomonadida</taxon>
        <taxon>Trichomonadidae</taxon>
        <taxon>Trichomonas</taxon>
    </lineage>
</organism>
<accession>A2DP36</accession>
<keyword evidence="2" id="KW-1185">Reference proteome</keyword>
<dbReference type="RefSeq" id="XP_001330020.1">
    <property type="nucleotide sequence ID" value="XM_001329985.1"/>
</dbReference>
<reference evidence="1" key="1">
    <citation type="submission" date="2006-10" db="EMBL/GenBank/DDBJ databases">
        <authorList>
            <person name="Amadeo P."/>
            <person name="Zhao Q."/>
            <person name="Wortman J."/>
            <person name="Fraser-Liggett C."/>
            <person name="Carlton J."/>
        </authorList>
    </citation>
    <scope>NUCLEOTIDE SEQUENCE</scope>
    <source>
        <strain evidence="1">G3</strain>
    </source>
</reference>